<protein>
    <recommendedName>
        <fullName evidence="11">UDP-D-xylose:beta-D-glucoside alpha-1,3-D-xylosyltransferase</fullName>
        <ecNumber evidence="11">2.4.2.42</ecNumber>
    </recommendedName>
</protein>
<keyword evidence="6" id="KW-0735">Signal-anchor</keyword>
<dbReference type="AlphaFoldDB" id="A0A3B4ZSM7"/>
<evidence type="ECO:0000256" key="6">
    <source>
        <dbReference type="ARBA" id="ARBA00022968"/>
    </source>
</evidence>
<dbReference type="InterPro" id="IPR051993">
    <property type="entry name" value="Glycosyltransferase_8"/>
</dbReference>
<dbReference type="CTD" id="727936"/>
<accession>A0A3B4ZSM7</accession>
<dbReference type="GO" id="GO:0016020">
    <property type="term" value="C:membrane"/>
    <property type="evidence" value="ECO:0007669"/>
    <property type="project" value="UniProtKB-SubCell"/>
</dbReference>
<organism evidence="15">
    <name type="scientific">Stegastes partitus</name>
    <name type="common">bicolor damselfish</name>
    <dbReference type="NCBI Taxonomy" id="144197"/>
    <lineage>
        <taxon>Eukaryota</taxon>
        <taxon>Metazoa</taxon>
        <taxon>Chordata</taxon>
        <taxon>Craniata</taxon>
        <taxon>Vertebrata</taxon>
        <taxon>Euteleostomi</taxon>
        <taxon>Actinopterygii</taxon>
        <taxon>Neopterygii</taxon>
        <taxon>Teleostei</taxon>
        <taxon>Neoteleostei</taxon>
        <taxon>Acanthomorphata</taxon>
        <taxon>Ovalentaria</taxon>
        <taxon>Pomacentridae</taxon>
        <taxon>Stegastes</taxon>
    </lineage>
</organism>
<proteinExistence type="inferred from homology"/>
<evidence type="ECO:0000256" key="9">
    <source>
        <dbReference type="ARBA" id="ARBA00023180"/>
    </source>
</evidence>
<keyword evidence="8" id="KW-0472">Membrane</keyword>
<evidence type="ECO:0000313" key="15">
    <source>
        <dbReference type="Ensembl" id="ENSSPAP00000009204.1"/>
    </source>
</evidence>
<dbReference type="Ensembl" id="ENSSPAT00000009368.1">
    <property type="protein sequence ID" value="ENSSPAP00000009204.1"/>
    <property type="gene ID" value="ENSSPAG00000007016.1"/>
</dbReference>
<keyword evidence="3" id="KW-0328">Glycosyltransferase</keyword>
<dbReference type="GO" id="GO:0016266">
    <property type="term" value="P:protein O-linked glycosylation via N-acetyl-galactosamine"/>
    <property type="evidence" value="ECO:0007669"/>
    <property type="project" value="TreeGrafter"/>
</dbReference>
<dbReference type="EC" id="2.4.2.42" evidence="11"/>
<evidence type="ECO:0000256" key="8">
    <source>
        <dbReference type="ARBA" id="ARBA00023136"/>
    </source>
</evidence>
<dbReference type="STRING" id="144197.ENSSPAP00000009204"/>
<comment type="function">
    <text evidence="10">Glycosyltransferase which elongates the O-linked glucose attached to EGF-like repeats in the extracellular domain of Notch proteins by catalyzing the addition of xylose.</text>
</comment>
<feature type="signal peptide" evidence="14">
    <location>
        <begin position="1"/>
        <end position="28"/>
    </location>
</feature>
<evidence type="ECO:0000256" key="10">
    <source>
        <dbReference type="ARBA" id="ARBA00037301"/>
    </source>
</evidence>
<feature type="region of interest" description="Disordered" evidence="13">
    <location>
        <begin position="37"/>
        <end position="69"/>
    </location>
</feature>
<keyword evidence="4" id="KW-0808">Transferase</keyword>
<keyword evidence="16" id="KW-1185">Reference proteome</keyword>
<evidence type="ECO:0000256" key="3">
    <source>
        <dbReference type="ARBA" id="ARBA00022676"/>
    </source>
</evidence>
<dbReference type="RefSeq" id="XP_008302358.1">
    <property type="nucleotide sequence ID" value="XM_008304136.1"/>
</dbReference>
<dbReference type="CDD" id="cd06430">
    <property type="entry name" value="GT8_like_2"/>
    <property type="match status" value="1"/>
</dbReference>
<reference evidence="17" key="2">
    <citation type="submission" date="2025-04" db="UniProtKB">
        <authorList>
            <consortium name="RefSeq"/>
        </authorList>
    </citation>
    <scope>IDENTIFICATION</scope>
</reference>
<dbReference type="GeneID" id="103374103"/>
<dbReference type="GO" id="GO:0140563">
    <property type="term" value="F:UDP-D-xylose:beta-D-glucoside alpha-1,3-D-xylosyltransferase activity"/>
    <property type="evidence" value="ECO:0007669"/>
    <property type="project" value="UniProtKB-EC"/>
</dbReference>
<dbReference type="PANTHER" id="PTHR46012:SF1">
    <property type="entry name" value="GLUCOSIDE XYLOSYLTRANSFERASE 2"/>
    <property type="match status" value="1"/>
</dbReference>
<gene>
    <name evidence="17" type="primary">gxylt2</name>
</gene>
<dbReference type="OrthoDB" id="6238971at2759"/>
<evidence type="ECO:0000313" key="16">
    <source>
        <dbReference type="Proteomes" id="UP000694891"/>
    </source>
</evidence>
<dbReference type="GeneTree" id="ENSGT00940000156242"/>
<dbReference type="PANTHER" id="PTHR46012">
    <property type="entry name" value="IP22168P"/>
    <property type="match status" value="1"/>
</dbReference>
<evidence type="ECO:0000256" key="14">
    <source>
        <dbReference type="SAM" id="SignalP"/>
    </source>
</evidence>
<sequence length="460" mass="53149">MRIHCKVVVIAVCFGVFLLLYFLGGNAADDPLLKEVGEEPQRQQQQQQERKKKKEESNSSPSPPELGRDVVAKFARKSSAGVGVRPEEPLRPRREWRAMNRGASVNAKSKQKSYAARPVTKRSRAGDFMHLAVVACGNRLDETLTMVKSALLFSLKKIKFHIFAEDPLAPQFEEKLKQWPRSVSFKFQFSIYPISFSVGNADEWKKLFKPCAAQRLFLPVILKDVDSLLYVDTDVLFLRPMDDIWNLLKSFNTTQLAAMAPEHEVPKIGWYSRFARHPFYGVTGVNSGVMLMNLTRIRSTLFKNSMIPSGLSWEDLLHPLYQKYKNHITWGDQDLLNIIFHYNPECLFIFPCQWNYRPDHCMYGSNCKGAEEEGVSILHGNRGVYHDDKQPAFKVVYDAIRDFPFKDNMFQSLFYPIQTKFLDTVNTLCGRIPQVFLKQIEKTMKERFEDKVVRHVKPHK</sequence>
<reference evidence="15" key="1">
    <citation type="submission" date="2023-09" db="UniProtKB">
        <authorList>
            <consortium name="Ensembl"/>
        </authorList>
    </citation>
    <scope>IDENTIFICATION</scope>
</reference>
<keyword evidence="14" id="KW-0732">Signal</keyword>
<evidence type="ECO:0000256" key="13">
    <source>
        <dbReference type="SAM" id="MobiDB-lite"/>
    </source>
</evidence>
<comment type="subcellular location">
    <subcellularLocation>
        <location evidence="1">Membrane</location>
        <topology evidence="1">Single-pass type II membrane protein</topology>
    </subcellularLocation>
</comment>
<evidence type="ECO:0000256" key="11">
    <source>
        <dbReference type="ARBA" id="ARBA00038854"/>
    </source>
</evidence>
<dbReference type="Gene3D" id="3.90.550.10">
    <property type="entry name" value="Spore Coat Polysaccharide Biosynthesis Protein SpsA, Chain A"/>
    <property type="match status" value="1"/>
</dbReference>
<evidence type="ECO:0000256" key="7">
    <source>
        <dbReference type="ARBA" id="ARBA00022989"/>
    </source>
</evidence>
<name>A0A3B4ZSM7_9TELE</name>
<dbReference type="InterPro" id="IPR002495">
    <property type="entry name" value="Glyco_trans_8"/>
</dbReference>
<keyword evidence="9" id="KW-0325">Glycoprotein</keyword>
<evidence type="ECO:0000256" key="4">
    <source>
        <dbReference type="ARBA" id="ARBA00022679"/>
    </source>
</evidence>
<keyword evidence="5" id="KW-0812">Transmembrane</keyword>
<dbReference type="Pfam" id="PF01501">
    <property type="entry name" value="Glyco_transf_8"/>
    <property type="match status" value="1"/>
</dbReference>
<dbReference type="FunFam" id="3.90.550.10:FF:000042">
    <property type="entry name" value="Glucoside xylosyltransferase 1"/>
    <property type="match status" value="1"/>
</dbReference>
<comment type="catalytic activity">
    <reaction evidence="12">
        <text>3-O-(beta-D-glucosyl)-L-seryl-[EGF-like domain protein] + UDP-alpha-D-xylose = 3-O-[alpha-D-xylosyl-(1-&gt;3)-beta-D-glucosyl]-L-seryl-[EGF-like domain protein] + UDP + H(+)</text>
        <dbReference type="Rhea" id="RHEA:56064"/>
        <dbReference type="Rhea" id="RHEA-COMP:14610"/>
        <dbReference type="Rhea" id="RHEA-COMP:14611"/>
        <dbReference type="ChEBI" id="CHEBI:15378"/>
        <dbReference type="ChEBI" id="CHEBI:57632"/>
        <dbReference type="ChEBI" id="CHEBI:58223"/>
        <dbReference type="ChEBI" id="CHEBI:140575"/>
        <dbReference type="ChEBI" id="CHEBI:140576"/>
        <dbReference type="EC" id="2.4.2.42"/>
    </reaction>
</comment>
<evidence type="ECO:0000256" key="2">
    <source>
        <dbReference type="ARBA" id="ARBA00006351"/>
    </source>
</evidence>
<comment type="similarity">
    <text evidence="2">Belongs to the glycosyltransferase 8 family.</text>
</comment>
<feature type="chain" id="PRO_5044591401" description="UDP-D-xylose:beta-D-glucoside alpha-1,3-D-xylosyltransferase" evidence="14">
    <location>
        <begin position="29"/>
        <end position="460"/>
    </location>
</feature>
<evidence type="ECO:0000256" key="5">
    <source>
        <dbReference type="ARBA" id="ARBA00022692"/>
    </source>
</evidence>
<dbReference type="SUPFAM" id="SSF53448">
    <property type="entry name" value="Nucleotide-diphospho-sugar transferases"/>
    <property type="match status" value="1"/>
</dbReference>
<dbReference type="Proteomes" id="UP000694891">
    <property type="component" value="Unplaced"/>
</dbReference>
<evidence type="ECO:0000256" key="1">
    <source>
        <dbReference type="ARBA" id="ARBA00004606"/>
    </source>
</evidence>
<dbReference type="InterPro" id="IPR029044">
    <property type="entry name" value="Nucleotide-diphossugar_trans"/>
</dbReference>
<keyword evidence="7" id="KW-1133">Transmembrane helix</keyword>
<evidence type="ECO:0000313" key="17">
    <source>
        <dbReference type="RefSeq" id="XP_008302358.1"/>
    </source>
</evidence>
<evidence type="ECO:0000256" key="12">
    <source>
        <dbReference type="ARBA" id="ARBA00049181"/>
    </source>
</evidence>